<gene>
    <name evidence="1" type="ORF">LZC94_03775</name>
</gene>
<reference evidence="1 2" key="1">
    <citation type="submission" date="2021-12" db="EMBL/GenBank/DDBJ databases">
        <title>Discovery of the Pendulisporaceae a myxobacterial family with distinct sporulation behavior and unique specialized metabolism.</title>
        <authorList>
            <person name="Garcia R."/>
            <person name="Popoff A."/>
            <person name="Bader C.D."/>
            <person name="Loehr J."/>
            <person name="Walesch S."/>
            <person name="Walt C."/>
            <person name="Boldt J."/>
            <person name="Bunk B."/>
            <person name="Haeckl F.J.F.P.J."/>
            <person name="Gunesch A.P."/>
            <person name="Birkelbach J."/>
            <person name="Nuebel U."/>
            <person name="Pietschmann T."/>
            <person name="Bach T."/>
            <person name="Mueller R."/>
        </authorList>
    </citation>
    <scope>NUCLEOTIDE SEQUENCE [LARGE SCALE GENOMIC DNA]</scope>
    <source>
        <strain evidence="1 2">MSr11954</strain>
    </source>
</reference>
<dbReference type="Proteomes" id="UP001370348">
    <property type="component" value="Chromosome"/>
</dbReference>
<keyword evidence="2" id="KW-1185">Reference proteome</keyword>
<dbReference type="EMBL" id="CP089984">
    <property type="protein sequence ID" value="WXB16401.1"/>
    <property type="molecule type" value="Genomic_DNA"/>
</dbReference>
<organism evidence="1 2">
    <name type="scientific">Pendulispora albinea</name>
    <dbReference type="NCBI Taxonomy" id="2741071"/>
    <lineage>
        <taxon>Bacteria</taxon>
        <taxon>Pseudomonadati</taxon>
        <taxon>Myxococcota</taxon>
        <taxon>Myxococcia</taxon>
        <taxon>Myxococcales</taxon>
        <taxon>Sorangiineae</taxon>
        <taxon>Pendulisporaceae</taxon>
        <taxon>Pendulispora</taxon>
    </lineage>
</organism>
<proteinExistence type="predicted"/>
<dbReference type="Gene3D" id="2.40.160.50">
    <property type="entry name" value="membrane protein fhac: a member of the omp85/tpsb transporter family"/>
    <property type="match status" value="1"/>
</dbReference>
<evidence type="ECO:0000313" key="2">
    <source>
        <dbReference type="Proteomes" id="UP001370348"/>
    </source>
</evidence>
<dbReference type="Gene3D" id="3.10.20.310">
    <property type="entry name" value="membrane protein fhac"/>
    <property type="match status" value="1"/>
</dbReference>
<sequence length="405" mass="44754">MLLAALLTGTSPAAAAPLRHVVRVELQGGEGVSSDVLLDLLPRRAPADYTDEELAEYQRRLNNLGIFDHVSVDLANGVLAVRVRKKFTLTPSIDFSTGRTLADTYLMLGADQYNTFGRAADLGGYGSYSERAPNVELWYFEHAYDPHRMSPFIGANYFTSSLRFDQSDTGWMRRRAGGYGGFNLPFGYGSSLRFQIGVSVYHESYFDIEGPAAPSDGVYIGQWLEAAWDKFTFRDLAASGYRITLTAYPGALIGPAQARHKMRLRYLQGIALSDTTVIMFQGVGDVFTSGNPNWSALVGSVAGVRGLEDAYYRNTVQGVANVELRQAWRFAERWALQGVLFADGATFRSMDERGHPGGWTYALSTGVGARLIPTFLTSLVLRVDSAWLHEPESTWLLQTGLNQYF</sequence>
<accession>A0ABZ2LZM8</accession>
<name>A0ABZ2LZM8_9BACT</name>
<evidence type="ECO:0008006" key="3">
    <source>
        <dbReference type="Google" id="ProtNLM"/>
    </source>
</evidence>
<evidence type="ECO:0000313" key="1">
    <source>
        <dbReference type="EMBL" id="WXB16401.1"/>
    </source>
</evidence>
<dbReference type="RefSeq" id="WP_394826025.1">
    <property type="nucleotide sequence ID" value="NZ_CP089984.1"/>
</dbReference>
<protein>
    <recommendedName>
        <fullName evidence="3">POTRA domain-containing protein</fullName>
    </recommendedName>
</protein>